<comment type="caution">
    <text evidence="1">The sequence shown here is derived from an EMBL/GenBank/DDBJ whole genome shotgun (WGS) entry which is preliminary data.</text>
</comment>
<organism evidence="1 2">
    <name type="scientific">Catharanthus roseus</name>
    <name type="common">Madagascar periwinkle</name>
    <name type="synonym">Vinca rosea</name>
    <dbReference type="NCBI Taxonomy" id="4058"/>
    <lineage>
        <taxon>Eukaryota</taxon>
        <taxon>Viridiplantae</taxon>
        <taxon>Streptophyta</taxon>
        <taxon>Embryophyta</taxon>
        <taxon>Tracheophyta</taxon>
        <taxon>Spermatophyta</taxon>
        <taxon>Magnoliopsida</taxon>
        <taxon>eudicotyledons</taxon>
        <taxon>Gunneridae</taxon>
        <taxon>Pentapetalae</taxon>
        <taxon>asterids</taxon>
        <taxon>lamiids</taxon>
        <taxon>Gentianales</taxon>
        <taxon>Apocynaceae</taxon>
        <taxon>Rauvolfioideae</taxon>
        <taxon>Vinceae</taxon>
        <taxon>Catharanthinae</taxon>
        <taxon>Catharanthus</taxon>
    </lineage>
</organism>
<dbReference type="Proteomes" id="UP001060085">
    <property type="component" value="Linkage Group LG03"/>
</dbReference>
<evidence type="ECO:0000313" key="1">
    <source>
        <dbReference type="EMBL" id="KAI5672706.1"/>
    </source>
</evidence>
<accession>A0ACC0BJ64</accession>
<reference evidence="2" key="1">
    <citation type="journal article" date="2023" name="Nat. Plants">
        <title>Single-cell RNA sequencing provides a high-resolution roadmap for understanding the multicellular compartmentation of specialized metabolism.</title>
        <authorList>
            <person name="Sun S."/>
            <person name="Shen X."/>
            <person name="Li Y."/>
            <person name="Li Y."/>
            <person name="Wang S."/>
            <person name="Li R."/>
            <person name="Zhang H."/>
            <person name="Shen G."/>
            <person name="Guo B."/>
            <person name="Wei J."/>
            <person name="Xu J."/>
            <person name="St-Pierre B."/>
            <person name="Chen S."/>
            <person name="Sun C."/>
        </authorList>
    </citation>
    <scope>NUCLEOTIDE SEQUENCE [LARGE SCALE GENOMIC DNA]</scope>
</reference>
<protein>
    <submittedName>
        <fullName evidence="1">Uncharacterized protein</fullName>
    </submittedName>
</protein>
<name>A0ACC0BJ64_CATRO</name>
<gene>
    <name evidence="1" type="ORF">M9H77_13070</name>
</gene>
<dbReference type="EMBL" id="CM044703">
    <property type="protein sequence ID" value="KAI5672706.1"/>
    <property type="molecule type" value="Genomic_DNA"/>
</dbReference>
<sequence length="163" mass="17912">MTKEEVREEAAAFAVQPNRRDPPSSERAKNSCFLCKKNGHKARNCFTIIGYSDWWPDSGKECGSGSNNRSGRGGRSYSCRGRGGNTNPRGSCSQSWVNVAAAADQIPVSLYWKNKGRFKGSYARCQRWFTCRSSSCVQQGAVALVALMSKCSPFAGQRHSSKI</sequence>
<evidence type="ECO:0000313" key="2">
    <source>
        <dbReference type="Proteomes" id="UP001060085"/>
    </source>
</evidence>
<proteinExistence type="predicted"/>
<keyword evidence="2" id="KW-1185">Reference proteome</keyword>